<keyword evidence="5" id="KW-1185">Reference proteome</keyword>
<dbReference type="Proteomes" id="UP000301751">
    <property type="component" value="Unassembled WGS sequence"/>
</dbReference>
<protein>
    <recommendedName>
        <fullName evidence="6">Peptidase M16</fullName>
    </recommendedName>
</protein>
<dbReference type="AlphaFoldDB" id="A0A480B050"/>
<accession>A0A480B050</accession>
<dbReference type="InterPro" id="IPR006311">
    <property type="entry name" value="TAT_signal"/>
</dbReference>
<dbReference type="GO" id="GO:0046872">
    <property type="term" value="F:metal ion binding"/>
    <property type="evidence" value="ECO:0007669"/>
    <property type="project" value="InterPro"/>
</dbReference>
<proteinExistence type="predicted"/>
<reference evidence="5" key="1">
    <citation type="submission" date="2019-03" db="EMBL/GenBank/DDBJ databases">
        <title>Aquabacterium pictum sp.nov., the first bacteriochlorophyll a-containing freshwater bacterium in the genus Aquabacterium of the class Betaproteobacteria.</title>
        <authorList>
            <person name="Hirose S."/>
            <person name="Tank M."/>
            <person name="Hara E."/>
            <person name="Tamaki H."/>
            <person name="Takaichi S."/>
            <person name="Haruta S."/>
            <person name="Hanada S."/>
        </authorList>
    </citation>
    <scope>NUCLEOTIDE SEQUENCE [LARGE SCALE GENOMIC DNA]</scope>
    <source>
        <strain evidence="5">W35</strain>
    </source>
</reference>
<comment type="caution">
    <text evidence="4">The sequence shown here is derived from an EMBL/GenBank/DDBJ whole genome shotgun (WGS) entry which is preliminary data.</text>
</comment>
<evidence type="ECO:0000259" key="2">
    <source>
        <dbReference type="Pfam" id="PF00675"/>
    </source>
</evidence>
<evidence type="ECO:0000259" key="3">
    <source>
        <dbReference type="Pfam" id="PF05193"/>
    </source>
</evidence>
<feature type="signal peptide" evidence="1">
    <location>
        <begin position="1"/>
        <end position="32"/>
    </location>
</feature>
<dbReference type="PANTHER" id="PTHR11851">
    <property type="entry name" value="METALLOPROTEASE"/>
    <property type="match status" value="1"/>
</dbReference>
<dbReference type="Gene3D" id="3.30.830.10">
    <property type="entry name" value="Metalloenzyme, LuxS/M16 peptidase-like"/>
    <property type="match status" value="2"/>
</dbReference>
<dbReference type="Pfam" id="PF00675">
    <property type="entry name" value="Peptidase_M16"/>
    <property type="match status" value="1"/>
</dbReference>
<dbReference type="EMBL" id="BJCL01000009">
    <property type="protein sequence ID" value="GCL64458.1"/>
    <property type="molecule type" value="Genomic_DNA"/>
</dbReference>
<evidence type="ECO:0000313" key="5">
    <source>
        <dbReference type="Proteomes" id="UP000301751"/>
    </source>
</evidence>
<dbReference type="InterPro" id="IPR011765">
    <property type="entry name" value="Pept_M16_N"/>
</dbReference>
<sequence>MTMSIPRRRALASALTGAIALPAAMLATRAAAAPGVDEPPLPQPPRPLQLPAFSQQTLANGLTVVVAPRPGLPLLSLTLALRAGPEADPAGRPGVAEMLATLWPKGATRGGRRVGASEIARQAEALGSALDARSSWGASTLAMTVTTTRAEAALALMADVLRRPLLAADELERARAQALDALRVTLGDPGEVARLVLRRSFWGDVPHGRVAPPAAVQRLTLADVQAFQSTWVRPDQVALVLAGDTTPEAGLALAQRLLGDWRAPAAPPPALALAAPRPLDKPLVLVDLPGAGQSGVVVAAPFVAQAAAERPVALVANAVLGGGYSARLSQVVRIQRGLSYDARSLAESFAGGGMVVAQSQTNHPTAAEVLALLRGELTRLADAPPTADELAARQATLVGGFARRLETTAGLSAVLVGQWAAGRPLADLARHVPAILAVTPAQVQAFARQHWTAGALRAVVVGDLAAAGDALGAQQPGTLRLRLSELDLEQAGLRKPG</sequence>
<dbReference type="InterPro" id="IPR050361">
    <property type="entry name" value="MPP/UQCRC_Complex"/>
</dbReference>
<dbReference type="Pfam" id="PF05193">
    <property type="entry name" value="Peptidase_M16_C"/>
    <property type="match status" value="1"/>
</dbReference>
<gene>
    <name evidence="4" type="ORF">AQPW35_35390</name>
</gene>
<feature type="chain" id="PRO_5019814382" description="Peptidase M16" evidence="1">
    <location>
        <begin position="33"/>
        <end position="497"/>
    </location>
</feature>
<evidence type="ECO:0008006" key="6">
    <source>
        <dbReference type="Google" id="ProtNLM"/>
    </source>
</evidence>
<feature type="domain" description="Peptidase M16 C-terminal" evidence="3">
    <location>
        <begin position="219"/>
        <end position="396"/>
    </location>
</feature>
<evidence type="ECO:0000256" key="1">
    <source>
        <dbReference type="SAM" id="SignalP"/>
    </source>
</evidence>
<dbReference type="OrthoDB" id="9811314at2"/>
<keyword evidence="1" id="KW-0732">Signal</keyword>
<dbReference type="InterPro" id="IPR011249">
    <property type="entry name" value="Metalloenz_LuxS/M16"/>
</dbReference>
<dbReference type="PROSITE" id="PS51318">
    <property type="entry name" value="TAT"/>
    <property type="match status" value="1"/>
</dbReference>
<name>A0A480B050_9BURK</name>
<dbReference type="InterPro" id="IPR007863">
    <property type="entry name" value="Peptidase_M16_C"/>
</dbReference>
<dbReference type="SUPFAM" id="SSF63411">
    <property type="entry name" value="LuxS/MPP-like metallohydrolase"/>
    <property type="match status" value="2"/>
</dbReference>
<feature type="domain" description="Peptidase M16 N-terminal" evidence="2">
    <location>
        <begin position="77"/>
        <end position="181"/>
    </location>
</feature>
<dbReference type="PANTHER" id="PTHR11851:SF224">
    <property type="entry name" value="PROCESSING PROTEASE"/>
    <property type="match status" value="1"/>
</dbReference>
<organism evidence="4 5">
    <name type="scientific">Pseudaquabacterium pictum</name>
    <dbReference type="NCBI Taxonomy" id="2315236"/>
    <lineage>
        <taxon>Bacteria</taxon>
        <taxon>Pseudomonadati</taxon>
        <taxon>Pseudomonadota</taxon>
        <taxon>Betaproteobacteria</taxon>
        <taxon>Burkholderiales</taxon>
        <taxon>Sphaerotilaceae</taxon>
        <taxon>Pseudaquabacterium</taxon>
    </lineage>
</organism>
<evidence type="ECO:0000313" key="4">
    <source>
        <dbReference type="EMBL" id="GCL64458.1"/>
    </source>
</evidence>